<feature type="transmembrane region" description="Helical" evidence="1">
    <location>
        <begin position="67"/>
        <end position="86"/>
    </location>
</feature>
<proteinExistence type="predicted"/>
<keyword evidence="1" id="KW-0472">Membrane</keyword>
<keyword evidence="1" id="KW-1133">Transmembrane helix</keyword>
<reference evidence="2 3" key="1">
    <citation type="journal article" date="2018" name="Sci. Rep.">
        <title>Genomic signatures of local adaptation to the degree of environmental predictability in rotifers.</title>
        <authorList>
            <person name="Franch-Gras L."/>
            <person name="Hahn C."/>
            <person name="Garcia-Roger E.M."/>
            <person name="Carmona M.J."/>
            <person name="Serra M."/>
            <person name="Gomez A."/>
        </authorList>
    </citation>
    <scope>NUCLEOTIDE SEQUENCE [LARGE SCALE GENOMIC DNA]</scope>
    <source>
        <strain evidence="2">HYR1</strain>
    </source>
</reference>
<organism evidence="2 3">
    <name type="scientific">Brachionus plicatilis</name>
    <name type="common">Marine rotifer</name>
    <name type="synonym">Brachionus muelleri</name>
    <dbReference type="NCBI Taxonomy" id="10195"/>
    <lineage>
        <taxon>Eukaryota</taxon>
        <taxon>Metazoa</taxon>
        <taxon>Spiralia</taxon>
        <taxon>Gnathifera</taxon>
        <taxon>Rotifera</taxon>
        <taxon>Eurotatoria</taxon>
        <taxon>Monogononta</taxon>
        <taxon>Pseudotrocha</taxon>
        <taxon>Ploima</taxon>
        <taxon>Brachionidae</taxon>
        <taxon>Brachionus</taxon>
    </lineage>
</organism>
<evidence type="ECO:0000313" key="3">
    <source>
        <dbReference type="Proteomes" id="UP000276133"/>
    </source>
</evidence>
<name>A0A3M7QYS7_BRAPC</name>
<evidence type="ECO:0000256" key="1">
    <source>
        <dbReference type="SAM" id="Phobius"/>
    </source>
</evidence>
<comment type="caution">
    <text evidence="2">The sequence shown here is derived from an EMBL/GenBank/DDBJ whole genome shotgun (WGS) entry which is preliminary data.</text>
</comment>
<keyword evidence="1" id="KW-0812">Transmembrane</keyword>
<protein>
    <submittedName>
        <fullName evidence="2">Uncharacterized protein</fullName>
    </submittedName>
</protein>
<feature type="transmembrane region" description="Helical" evidence="1">
    <location>
        <begin position="107"/>
        <end position="128"/>
    </location>
</feature>
<dbReference type="AlphaFoldDB" id="A0A3M7QYS7"/>
<keyword evidence="3" id="KW-1185">Reference proteome</keyword>
<sequence length="137" mass="15796">MFCFLKSVVDLINLNQLPSLASVASMINFIYKIEDNYRPNIIPMNWFARTVSREKAPKSLANKFDSFNSINTGISISISVLIFQIICAMQNLNYNLTEKQKLFKRNVYFNLIRVVFALFYAINLILGYNQQANSHKA</sequence>
<dbReference type="EMBL" id="REGN01004693">
    <property type="protein sequence ID" value="RNA16507.1"/>
    <property type="molecule type" value="Genomic_DNA"/>
</dbReference>
<gene>
    <name evidence="2" type="ORF">BpHYR1_002064</name>
</gene>
<evidence type="ECO:0000313" key="2">
    <source>
        <dbReference type="EMBL" id="RNA16507.1"/>
    </source>
</evidence>
<accession>A0A3M7QYS7</accession>
<dbReference type="Proteomes" id="UP000276133">
    <property type="component" value="Unassembled WGS sequence"/>
</dbReference>